<dbReference type="InterPro" id="IPR050463">
    <property type="entry name" value="Gfo/Idh/MocA_oxidrdct_glycsds"/>
</dbReference>
<dbReference type="InterPro" id="IPR036291">
    <property type="entry name" value="NAD(P)-bd_dom_sf"/>
</dbReference>
<dbReference type="GO" id="GO:0016491">
    <property type="term" value="F:oxidoreductase activity"/>
    <property type="evidence" value="ECO:0007669"/>
    <property type="project" value="UniProtKB-KW"/>
</dbReference>
<dbReference type="PANTHER" id="PTHR43818">
    <property type="entry name" value="BCDNA.GH03377"/>
    <property type="match status" value="1"/>
</dbReference>
<gene>
    <name evidence="3" type="ORF">METZ01_LOCUS482094</name>
</gene>
<reference evidence="3" key="1">
    <citation type="submission" date="2018-05" db="EMBL/GenBank/DDBJ databases">
        <authorList>
            <person name="Lanie J.A."/>
            <person name="Ng W.-L."/>
            <person name="Kazmierczak K.M."/>
            <person name="Andrzejewski T.M."/>
            <person name="Davidsen T.M."/>
            <person name="Wayne K.J."/>
            <person name="Tettelin H."/>
            <person name="Glass J.I."/>
            <person name="Rusch D."/>
            <person name="Podicherti R."/>
            <person name="Tsui H.-C.T."/>
            <person name="Winkler M.E."/>
        </authorList>
    </citation>
    <scope>NUCLEOTIDE SEQUENCE</scope>
</reference>
<dbReference type="PANTHER" id="PTHR43818:SF11">
    <property type="entry name" value="BCDNA.GH03377"/>
    <property type="match status" value="1"/>
</dbReference>
<feature type="non-terminal residue" evidence="3">
    <location>
        <position position="128"/>
    </location>
</feature>
<name>A0A383CB04_9ZZZZ</name>
<organism evidence="3">
    <name type="scientific">marine metagenome</name>
    <dbReference type="NCBI Taxonomy" id="408172"/>
    <lineage>
        <taxon>unclassified sequences</taxon>
        <taxon>metagenomes</taxon>
        <taxon>ecological metagenomes</taxon>
    </lineage>
</organism>
<dbReference type="Gene3D" id="3.40.50.720">
    <property type="entry name" value="NAD(P)-binding Rossmann-like Domain"/>
    <property type="match status" value="1"/>
</dbReference>
<evidence type="ECO:0000256" key="1">
    <source>
        <dbReference type="ARBA" id="ARBA00023002"/>
    </source>
</evidence>
<dbReference type="Pfam" id="PF01408">
    <property type="entry name" value="GFO_IDH_MocA"/>
    <property type="match status" value="1"/>
</dbReference>
<protein>
    <recommendedName>
        <fullName evidence="2">Gfo/Idh/MocA-like oxidoreductase N-terminal domain-containing protein</fullName>
    </recommendedName>
</protein>
<keyword evidence="1" id="KW-0560">Oxidoreductase</keyword>
<dbReference type="SUPFAM" id="SSF51735">
    <property type="entry name" value="NAD(P)-binding Rossmann-fold domains"/>
    <property type="match status" value="1"/>
</dbReference>
<dbReference type="GO" id="GO:0000166">
    <property type="term" value="F:nucleotide binding"/>
    <property type="evidence" value="ECO:0007669"/>
    <property type="project" value="InterPro"/>
</dbReference>
<dbReference type="EMBL" id="UINC01207236">
    <property type="protein sequence ID" value="SVE29240.1"/>
    <property type="molecule type" value="Genomic_DNA"/>
</dbReference>
<dbReference type="AlphaFoldDB" id="A0A383CB04"/>
<feature type="domain" description="Gfo/Idh/MocA-like oxidoreductase N-terminal" evidence="2">
    <location>
        <begin position="5"/>
        <end position="121"/>
    </location>
</feature>
<sequence>MDKPRLGFVGTGFMGQCAHLQNYAQIDACEVVAIAEIRPELGRLVAARYGVDRVYTSHTDMLETEDLDGIVAAQPFWVHGVLLPDLFKKGIPVFTEKPLSCSVEAGERILGELQQSDARHYLGYHKRS</sequence>
<dbReference type="InterPro" id="IPR000683">
    <property type="entry name" value="Gfo/Idh/MocA-like_OxRdtase_N"/>
</dbReference>
<evidence type="ECO:0000313" key="3">
    <source>
        <dbReference type="EMBL" id="SVE29240.1"/>
    </source>
</evidence>
<accession>A0A383CB04</accession>
<proteinExistence type="predicted"/>
<evidence type="ECO:0000259" key="2">
    <source>
        <dbReference type="Pfam" id="PF01408"/>
    </source>
</evidence>